<dbReference type="EMBL" id="JAKOGG010000001">
    <property type="protein sequence ID" value="MCS4555158.1"/>
    <property type="molecule type" value="Genomic_DNA"/>
</dbReference>
<dbReference type="Proteomes" id="UP001201549">
    <property type="component" value="Unassembled WGS sequence"/>
</dbReference>
<accession>A0ABT2FG27</accession>
<gene>
    <name evidence="1" type="ORF">L9G74_01775</name>
</gene>
<reference evidence="2" key="2">
    <citation type="submission" date="2023-07" db="EMBL/GenBank/DDBJ databases">
        <title>Shewanella mangrovi sp. nov., an acetaldehyde- degrading bacterium isolated from mangrove sediment.</title>
        <authorList>
            <person name="Liu Y."/>
        </authorList>
    </citation>
    <scope>NUCLEOTIDE SEQUENCE [LARGE SCALE GENOMIC DNA]</scope>
    <source>
        <strain evidence="2">C32</strain>
    </source>
</reference>
<evidence type="ECO:0000313" key="2">
    <source>
        <dbReference type="Proteomes" id="UP001201549"/>
    </source>
</evidence>
<dbReference type="RefSeq" id="WP_238894560.1">
    <property type="nucleotide sequence ID" value="NZ_JAKOGG010000001.1"/>
</dbReference>
<keyword evidence="2" id="KW-1185">Reference proteome</keyword>
<sequence>MSEQQPYPLAAQLELALAAAFSEAISLAELQQWAERRVTELDNPPDYLLELLTFDGSLAQLECSLTDVITAELTHVEQQALAGIADLRDINRFEQSPSPAQAAKALQQSPQLLARFCQQFPFIVLEQP</sequence>
<organism evidence="1 2">
    <name type="scientific">Shewanella electrica</name>
    <dbReference type="NCBI Taxonomy" id="515560"/>
    <lineage>
        <taxon>Bacteria</taxon>
        <taxon>Pseudomonadati</taxon>
        <taxon>Pseudomonadota</taxon>
        <taxon>Gammaproteobacteria</taxon>
        <taxon>Alteromonadales</taxon>
        <taxon>Shewanellaceae</taxon>
        <taxon>Shewanella</taxon>
    </lineage>
</organism>
<protein>
    <submittedName>
        <fullName evidence="1">Uncharacterized protein</fullName>
    </submittedName>
</protein>
<evidence type="ECO:0000313" key="1">
    <source>
        <dbReference type="EMBL" id="MCS4555158.1"/>
    </source>
</evidence>
<reference evidence="1 2" key="1">
    <citation type="submission" date="2022-02" db="EMBL/GenBank/DDBJ databases">
        <authorList>
            <person name="Zhuang L."/>
        </authorList>
    </citation>
    <scope>NUCLEOTIDE SEQUENCE [LARGE SCALE GENOMIC DNA]</scope>
    <source>
        <strain evidence="1 2">C32</strain>
    </source>
</reference>
<comment type="caution">
    <text evidence="1">The sequence shown here is derived from an EMBL/GenBank/DDBJ whole genome shotgun (WGS) entry which is preliminary data.</text>
</comment>
<name>A0ABT2FG27_9GAMM</name>
<proteinExistence type="predicted"/>